<dbReference type="Gene3D" id="3.40.720.10">
    <property type="entry name" value="Alkaline Phosphatase, subunit A"/>
    <property type="match status" value="1"/>
</dbReference>
<feature type="chain" id="PRO_5009604483" evidence="7">
    <location>
        <begin position="22"/>
        <end position="513"/>
    </location>
</feature>
<dbReference type="InterPro" id="IPR050738">
    <property type="entry name" value="Sulfatase"/>
</dbReference>
<protein>
    <submittedName>
        <fullName evidence="9">Sulfatase</fullName>
    </submittedName>
</protein>
<evidence type="ECO:0000256" key="5">
    <source>
        <dbReference type="ARBA" id="ARBA00022801"/>
    </source>
</evidence>
<keyword evidence="3" id="KW-0479">Metal-binding</keyword>
<dbReference type="PANTHER" id="PTHR42693:SF42">
    <property type="entry name" value="ARYLSULFATASE G"/>
    <property type="match status" value="1"/>
</dbReference>
<gene>
    <name evidence="9" type="ORF">PYTT_0869</name>
</gene>
<dbReference type="PANTHER" id="PTHR42693">
    <property type="entry name" value="ARYLSULFATASE FAMILY MEMBER"/>
    <property type="match status" value="1"/>
</dbReference>
<evidence type="ECO:0000256" key="7">
    <source>
        <dbReference type="SAM" id="SignalP"/>
    </source>
</evidence>
<reference evidence="10" key="1">
    <citation type="submission" date="2016-09" db="EMBL/GenBank/DDBJ databases">
        <authorList>
            <person name="Koehorst J."/>
        </authorList>
    </citation>
    <scope>NUCLEOTIDE SEQUENCE [LARGE SCALE GENOMIC DNA]</scope>
</reference>
<organism evidence="9 10">
    <name type="scientific">Akkermansia glycaniphila</name>
    <dbReference type="NCBI Taxonomy" id="1679444"/>
    <lineage>
        <taxon>Bacteria</taxon>
        <taxon>Pseudomonadati</taxon>
        <taxon>Verrucomicrobiota</taxon>
        <taxon>Verrucomicrobiia</taxon>
        <taxon>Verrucomicrobiales</taxon>
        <taxon>Akkermansiaceae</taxon>
        <taxon>Akkermansia</taxon>
    </lineage>
</organism>
<sequence>MWHAACLCATAAWSVLPAARAAQDEEKPNILFILVDDMGWQDTSVPFRFDANGQPVASPGNGIFKTPGMEKLAERGMRFTQAYTPSVCSPSRTAIMTGLNPSRTHITNWTDPGQPKDTSMHGIKTMNPPAWRIQGLTAKDPSMAKMFKGAGYRTIFVGKAHFGPTPNKAAQPEALGFDVNVGGCGAGQPGSYLGKDNYAEKAFREQKKMGPRDVPDLEKYHGSDTFLTDALNTEMTREIKKSVGMKKPFFAYFGHYAVHGPLMMDPQFAATYPKLNGALKKYATLISGMDKSILSLLDTLEKEGVAENTLIVFASDNGGTAPKPQPCQPLRGMKGTPYEGGIRTPLIIAWAKPNPDNPLQKKYAIKPGSTCDRVVALQDMFATFGSMVKGKVPAKLDSQDISGLLTAEGKCDRPQTYFVNFPHEHQDAYYVLLRDGDWKVIYHYHTKAWELYNLKDDIGEQKNLADAEPKKLAEMARKLVAEHKRHDAQFPIDAQTKKPAQFVMPGAAVSRKG</sequence>
<dbReference type="SUPFAM" id="SSF53649">
    <property type="entry name" value="Alkaline phosphatase-like"/>
    <property type="match status" value="1"/>
</dbReference>
<dbReference type="InterPro" id="IPR017850">
    <property type="entry name" value="Alkaline_phosphatase_core_sf"/>
</dbReference>
<evidence type="ECO:0000256" key="6">
    <source>
        <dbReference type="ARBA" id="ARBA00022837"/>
    </source>
</evidence>
<accession>A0A1H6L236</accession>
<dbReference type="PROSITE" id="PS00523">
    <property type="entry name" value="SULFATASE_1"/>
    <property type="match status" value="1"/>
</dbReference>
<evidence type="ECO:0000256" key="3">
    <source>
        <dbReference type="ARBA" id="ARBA00022723"/>
    </source>
</evidence>
<dbReference type="InterPro" id="IPR024607">
    <property type="entry name" value="Sulfatase_CS"/>
</dbReference>
<dbReference type="KEGG" id="agl:PYTT_0869"/>
<proteinExistence type="inferred from homology"/>
<keyword evidence="4 7" id="KW-0732">Signal</keyword>
<dbReference type="InterPro" id="IPR000917">
    <property type="entry name" value="Sulfatase_N"/>
</dbReference>
<evidence type="ECO:0000256" key="1">
    <source>
        <dbReference type="ARBA" id="ARBA00001913"/>
    </source>
</evidence>
<keyword evidence="6" id="KW-0106">Calcium</keyword>
<dbReference type="STRING" id="1679444.PYTT_0869"/>
<dbReference type="Pfam" id="PF00884">
    <property type="entry name" value="Sulfatase"/>
    <property type="match status" value="1"/>
</dbReference>
<evidence type="ECO:0000256" key="4">
    <source>
        <dbReference type="ARBA" id="ARBA00022729"/>
    </source>
</evidence>
<dbReference type="Proteomes" id="UP000176204">
    <property type="component" value="Chromosome I"/>
</dbReference>
<comment type="cofactor">
    <cofactor evidence="1">
        <name>Ca(2+)</name>
        <dbReference type="ChEBI" id="CHEBI:29108"/>
    </cofactor>
</comment>
<dbReference type="Gene3D" id="3.30.1120.10">
    <property type="match status" value="1"/>
</dbReference>
<evidence type="ECO:0000313" key="10">
    <source>
        <dbReference type="Proteomes" id="UP000176204"/>
    </source>
</evidence>
<evidence type="ECO:0000256" key="2">
    <source>
        <dbReference type="ARBA" id="ARBA00008779"/>
    </source>
</evidence>
<evidence type="ECO:0000259" key="8">
    <source>
        <dbReference type="Pfam" id="PF00884"/>
    </source>
</evidence>
<dbReference type="EMBL" id="LT629973">
    <property type="protein sequence ID" value="SEH80315.1"/>
    <property type="molecule type" value="Genomic_DNA"/>
</dbReference>
<name>A0A1H6L236_9BACT</name>
<dbReference type="CDD" id="cd16144">
    <property type="entry name" value="ARS_like"/>
    <property type="match status" value="1"/>
</dbReference>
<keyword evidence="10" id="KW-1185">Reference proteome</keyword>
<feature type="signal peptide" evidence="7">
    <location>
        <begin position="1"/>
        <end position="21"/>
    </location>
</feature>
<feature type="domain" description="Sulfatase N-terminal" evidence="8">
    <location>
        <begin position="28"/>
        <end position="383"/>
    </location>
</feature>
<comment type="similarity">
    <text evidence="2">Belongs to the sulfatase family.</text>
</comment>
<dbReference type="AlphaFoldDB" id="A0A1H6L236"/>
<dbReference type="GO" id="GO:0004065">
    <property type="term" value="F:arylsulfatase activity"/>
    <property type="evidence" value="ECO:0007669"/>
    <property type="project" value="TreeGrafter"/>
</dbReference>
<dbReference type="GO" id="GO:0046872">
    <property type="term" value="F:metal ion binding"/>
    <property type="evidence" value="ECO:0007669"/>
    <property type="project" value="UniProtKB-KW"/>
</dbReference>
<keyword evidence="5" id="KW-0378">Hydrolase</keyword>
<evidence type="ECO:0000313" key="9">
    <source>
        <dbReference type="EMBL" id="SEH80315.1"/>
    </source>
</evidence>